<reference evidence="2" key="1">
    <citation type="submission" date="2023-10" db="EMBL/GenBank/DDBJ databases">
        <title>Genome assemblies of two species of porcelain crab, Petrolisthes cinctipes and Petrolisthes manimaculis (Anomura: Porcellanidae).</title>
        <authorList>
            <person name="Angst P."/>
        </authorList>
    </citation>
    <scope>NUCLEOTIDE SEQUENCE</scope>
    <source>
        <strain evidence="2">PB745_01</strain>
        <tissue evidence="2">Gill</tissue>
    </source>
</reference>
<protein>
    <submittedName>
        <fullName evidence="2">Uncharacterized protein</fullName>
    </submittedName>
</protein>
<name>A0AAE1K8J4_PETCI</name>
<dbReference type="AlphaFoldDB" id="A0AAE1K8J4"/>
<keyword evidence="1" id="KW-0732">Signal</keyword>
<evidence type="ECO:0000313" key="2">
    <source>
        <dbReference type="EMBL" id="KAK3865420.1"/>
    </source>
</evidence>
<keyword evidence="3" id="KW-1185">Reference proteome</keyword>
<sequence length="193" mass="21767">MLSSALSLLLFLSVLLFLRITHLSRFKYPVTWPGFEPGDPIVEFPAAITAPSPYRFRTAQDNTEFATGHYNLALIPLRLASRNLKIAQKYLGIDKALLSLTHFCYTCTQLLEYSTKPLRLCTERHQLIKTHLIVGTNSLQHSTKTLIGSTNKLQVNTRLVIQAINTEAPRVFITKYTHPGVTCRYTLAHLADV</sequence>
<accession>A0AAE1K8J4</accession>
<dbReference type="Proteomes" id="UP001286313">
    <property type="component" value="Unassembled WGS sequence"/>
</dbReference>
<feature type="chain" id="PRO_5042273138" evidence="1">
    <location>
        <begin position="24"/>
        <end position="193"/>
    </location>
</feature>
<comment type="caution">
    <text evidence="2">The sequence shown here is derived from an EMBL/GenBank/DDBJ whole genome shotgun (WGS) entry which is preliminary data.</text>
</comment>
<feature type="signal peptide" evidence="1">
    <location>
        <begin position="1"/>
        <end position="23"/>
    </location>
</feature>
<proteinExistence type="predicted"/>
<organism evidence="2 3">
    <name type="scientific">Petrolisthes cinctipes</name>
    <name type="common">Flat porcelain crab</name>
    <dbReference type="NCBI Taxonomy" id="88211"/>
    <lineage>
        <taxon>Eukaryota</taxon>
        <taxon>Metazoa</taxon>
        <taxon>Ecdysozoa</taxon>
        <taxon>Arthropoda</taxon>
        <taxon>Crustacea</taxon>
        <taxon>Multicrustacea</taxon>
        <taxon>Malacostraca</taxon>
        <taxon>Eumalacostraca</taxon>
        <taxon>Eucarida</taxon>
        <taxon>Decapoda</taxon>
        <taxon>Pleocyemata</taxon>
        <taxon>Anomura</taxon>
        <taxon>Galatheoidea</taxon>
        <taxon>Porcellanidae</taxon>
        <taxon>Petrolisthes</taxon>
    </lineage>
</organism>
<dbReference type="EMBL" id="JAWQEG010003592">
    <property type="protein sequence ID" value="KAK3865420.1"/>
    <property type="molecule type" value="Genomic_DNA"/>
</dbReference>
<evidence type="ECO:0000256" key="1">
    <source>
        <dbReference type="SAM" id="SignalP"/>
    </source>
</evidence>
<evidence type="ECO:0000313" key="3">
    <source>
        <dbReference type="Proteomes" id="UP001286313"/>
    </source>
</evidence>
<gene>
    <name evidence="2" type="ORF">Pcinc_028971</name>
</gene>